<evidence type="ECO:0000313" key="3">
    <source>
        <dbReference type="Proteomes" id="UP000235881"/>
    </source>
</evidence>
<organism evidence="2 3">
    <name type="scientific">Stutzerimonas degradans</name>
    <dbReference type="NCBI Taxonomy" id="2968968"/>
    <lineage>
        <taxon>Bacteria</taxon>
        <taxon>Pseudomonadati</taxon>
        <taxon>Pseudomonadota</taxon>
        <taxon>Gammaproteobacteria</taxon>
        <taxon>Pseudomonadales</taxon>
        <taxon>Pseudomonadaceae</taxon>
        <taxon>Stutzerimonas</taxon>
    </lineage>
</organism>
<sequence>MNDPIADRAIQLMDLAGLAAFAETGTKEYFRWQNVKRGRARVGTQEIEELGKLFPSYRWWLITGEVMPEVGQTSPEYDEANKNLSPPSAG</sequence>
<proteinExistence type="predicted"/>
<accession>A0A8E2U5I8</accession>
<feature type="region of interest" description="Disordered" evidence="1">
    <location>
        <begin position="71"/>
        <end position="90"/>
    </location>
</feature>
<evidence type="ECO:0000256" key="1">
    <source>
        <dbReference type="SAM" id="MobiDB-lite"/>
    </source>
</evidence>
<dbReference type="EMBL" id="POUK01000002">
    <property type="protein sequence ID" value="PNF77684.1"/>
    <property type="molecule type" value="Genomic_DNA"/>
</dbReference>
<dbReference type="GO" id="GO:0003677">
    <property type="term" value="F:DNA binding"/>
    <property type="evidence" value="ECO:0007669"/>
    <property type="project" value="UniProtKB-KW"/>
</dbReference>
<dbReference type="AlphaFoldDB" id="A0A8E2U5I8"/>
<dbReference type="Proteomes" id="UP000235881">
    <property type="component" value="Unassembled WGS sequence"/>
</dbReference>
<gene>
    <name evidence="2" type="ORF">CXK95_08340</name>
</gene>
<protein>
    <submittedName>
        <fullName evidence="2">DNA-binding protein</fullName>
    </submittedName>
</protein>
<reference evidence="2 3" key="1">
    <citation type="submission" date="2018-01" db="EMBL/GenBank/DDBJ databases">
        <title>Denitrification phenotypes of diverse strains of Pseudomonas stutzeri.</title>
        <authorList>
            <person name="Milligan D.A."/>
            <person name="Bergaust L."/>
            <person name="Bakken L.R."/>
            <person name="Frostegard A."/>
        </authorList>
    </citation>
    <scope>NUCLEOTIDE SEQUENCE [LARGE SCALE GENOMIC DNA]</scope>
    <source>
        <strain evidence="2 3">DSM 50238</strain>
    </source>
</reference>
<dbReference type="InterPro" id="IPR010982">
    <property type="entry name" value="Lambda_DNA-bd_dom_sf"/>
</dbReference>
<keyword evidence="2" id="KW-0238">DNA-binding</keyword>
<evidence type="ECO:0000313" key="2">
    <source>
        <dbReference type="EMBL" id="PNF77684.1"/>
    </source>
</evidence>
<name>A0A8E2U5I8_9GAMM</name>
<keyword evidence="3" id="KW-1185">Reference proteome</keyword>
<dbReference type="Gene3D" id="1.10.260.40">
    <property type="entry name" value="lambda repressor-like DNA-binding domains"/>
    <property type="match status" value="1"/>
</dbReference>
<comment type="caution">
    <text evidence="2">The sequence shown here is derived from an EMBL/GenBank/DDBJ whole genome shotgun (WGS) entry which is preliminary data.</text>
</comment>